<reference evidence="1 2" key="1">
    <citation type="submission" date="2019-11" db="EMBL/GenBank/DDBJ databases">
        <title>Whole genome sequence of Oryza granulata.</title>
        <authorList>
            <person name="Li W."/>
        </authorList>
    </citation>
    <scope>NUCLEOTIDE SEQUENCE [LARGE SCALE GENOMIC DNA]</scope>
    <source>
        <strain evidence="2">cv. Menghai</strain>
        <tissue evidence="1">Leaf</tissue>
    </source>
</reference>
<dbReference type="Proteomes" id="UP000479710">
    <property type="component" value="Unassembled WGS sequence"/>
</dbReference>
<sequence>MALASSMAWRGSEAARVVDAFKAASLPSLESRGEDGTRVAYLRSWTAQVRRAGVVTGWEKGMGFVLGLLWLKRLWTSRKRRRGYRAV</sequence>
<evidence type="ECO:0000313" key="2">
    <source>
        <dbReference type="Proteomes" id="UP000479710"/>
    </source>
</evidence>
<dbReference type="AlphaFoldDB" id="A0A6G1ES68"/>
<evidence type="ECO:0000313" key="1">
    <source>
        <dbReference type="EMBL" id="KAF0927486.1"/>
    </source>
</evidence>
<keyword evidence="2" id="KW-1185">Reference proteome</keyword>
<comment type="caution">
    <text evidence="1">The sequence shown here is derived from an EMBL/GenBank/DDBJ whole genome shotgun (WGS) entry which is preliminary data.</text>
</comment>
<accession>A0A6G1ES68</accession>
<dbReference type="EMBL" id="SPHZ02000003">
    <property type="protein sequence ID" value="KAF0927486.1"/>
    <property type="molecule type" value="Genomic_DNA"/>
</dbReference>
<name>A0A6G1ES68_9ORYZ</name>
<proteinExistence type="predicted"/>
<protein>
    <submittedName>
        <fullName evidence="1">Uncharacterized protein</fullName>
    </submittedName>
</protein>
<organism evidence="1 2">
    <name type="scientific">Oryza meyeriana var. granulata</name>
    <dbReference type="NCBI Taxonomy" id="110450"/>
    <lineage>
        <taxon>Eukaryota</taxon>
        <taxon>Viridiplantae</taxon>
        <taxon>Streptophyta</taxon>
        <taxon>Embryophyta</taxon>
        <taxon>Tracheophyta</taxon>
        <taxon>Spermatophyta</taxon>
        <taxon>Magnoliopsida</taxon>
        <taxon>Liliopsida</taxon>
        <taxon>Poales</taxon>
        <taxon>Poaceae</taxon>
        <taxon>BOP clade</taxon>
        <taxon>Oryzoideae</taxon>
        <taxon>Oryzeae</taxon>
        <taxon>Oryzinae</taxon>
        <taxon>Oryza</taxon>
        <taxon>Oryza meyeriana</taxon>
    </lineage>
</organism>
<gene>
    <name evidence="1" type="ORF">E2562_033981</name>
</gene>